<protein>
    <submittedName>
        <fullName evidence="4">CDP-alcohol phosphatidyltransferase family protein</fullName>
    </submittedName>
</protein>
<dbReference type="InterPro" id="IPR000462">
    <property type="entry name" value="CDP-OH_P_trans"/>
</dbReference>
<keyword evidence="3" id="KW-0812">Transmembrane</keyword>
<dbReference type="OrthoDB" id="7390033at2"/>
<dbReference type="AlphaFoldDB" id="A0A7X1TPA1"/>
<keyword evidence="3" id="KW-1133">Transmembrane helix</keyword>
<evidence type="ECO:0000256" key="2">
    <source>
        <dbReference type="RuleBase" id="RU003750"/>
    </source>
</evidence>
<feature type="transmembrane region" description="Helical" evidence="3">
    <location>
        <begin position="192"/>
        <end position="213"/>
    </location>
</feature>
<evidence type="ECO:0000313" key="4">
    <source>
        <dbReference type="EMBL" id="MPY11425.1"/>
    </source>
</evidence>
<accession>A0A7X1TPA1</accession>
<dbReference type="Pfam" id="PF01066">
    <property type="entry name" value="CDP-OH_P_transf"/>
    <property type="match status" value="1"/>
</dbReference>
<dbReference type="InterPro" id="IPR048254">
    <property type="entry name" value="CDP_ALCOHOL_P_TRANSF_CS"/>
</dbReference>
<dbReference type="Proteomes" id="UP000326464">
    <property type="component" value="Unassembled WGS sequence"/>
</dbReference>
<keyword evidence="1 2" id="KW-0808">Transferase</keyword>
<dbReference type="Gene3D" id="1.20.120.1760">
    <property type="match status" value="1"/>
</dbReference>
<reference evidence="5" key="1">
    <citation type="submission" date="2019-07" db="EMBL/GenBank/DDBJ databases">
        <title>Arthrobacter KR32 sp. nov., isolated from mountain cheese made of cows milk.</title>
        <authorList>
            <person name="Flegler A."/>
        </authorList>
    </citation>
    <scope>NUCLEOTIDE SEQUENCE [LARGE SCALE GENOMIC DNA]</scope>
    <source>
        <strain evidence="5">KR32</strain>
    </source>
</reference>
<name>A0A7X1TPA1_9MICC</name>
<comment type="similarity">
    <text evidence="2">Belongs to the CDP-alcohol phosphatidyltransferase class-I family.</text>
</comment>
<evidence type="ECO:0000313" key="5">
    <source>
        <dbReference type="Proteomes" id="UP000326464"/>
    </source>
</evidence>
<dbReference type="PROSITE" id="PS00379">
    <property type="entry name" value="CDP_ALCOHOL_P_TRANSF"/>
    <property type="match status" value="1"/>
</dbReference>
<feature type="transmembrane region" description="Helical" evidence="3">
    <location>
        <begin position="84"/>
        <end position="100"/>
    </location>
</feature>
<evidence type="ECO:0000256" key="1">
    <source>
        <dbReference type="ARBA" id="ARBA00022679"/>
    </source>
</evidence>
<comment type="caution">
    <text evidence="4">The sequence shown here is derived from an EMBL/GenBank/DDBJ whole genome shotgun (WGS) entry which is preliminary data.</text>
</comment>
<dbReference type="EMBL" id="VJXX01000003">
    <property type="protein sequence ID" value="MPY11425.1"/>
    <property type="molecule type" value="Genomic_DNA"/>
</dbReference>
<evidence type="ECO:0000256" key="3">
    <source>
        <dbReference type="SAM" id="Phobius"/>
    </source>
</evidence>
<feature type="transmembrane region" description="Helical" evidence="3">
    <location>
        <begin position="149"/>
        <end position="171"/>
    </location>
</feature>
<sequence length="265" mass="27891">MTATVPVRDSADESYWGTVARLASAQKGTSRTAPAYSRFVNRKLGRLLAAWAYRAGLTPNAVTGISAAFTAAAILLLLVLPPSLPLGLAVAGALVLGYAFDSADGQVARLRGGGTPAGEWLDHIVDAIKTTALPIAVFVCLQRTDLPRAWLAVPLVYAVVASATFFGMILTEQLRKQNGHAGITAASGGIKDLITGLLVLPMDYGVLCISFVLLSAPGLFLALFSLLTVGSFLFLCLALRKWFREISGFMGAGPVITPSVIREQS</sequence>
<feature type="transmembrane region" description="Helical" evidence="3">
    <location>
        <begin position="219"/>
        <end position="239"/>
    </location>
</feature>
<gene>
    <name evidence="4" type="ORF">FNH21_11970</name>
</gene>
<dbReference type="GO" id="GO:0016780">
    <property type="term" value="F:phosphotransferase activity, for other substituted phosphate groups"/>
    <property type="evidence" value="ECO:0007669"/>
    <property type="project" value="InterPro"/>
</dbReference>
<organism evidence="4 5">
    <name type="scientific">Arthrobacter bussei</name>
    <dbReference type="NCBI Taxonomy" id="2594179"/>
    <lineage>
        <taxon>Bacteria</taxon>
        <taxon>Bacillati</taxon>
        <taxon>Actinomycetota</taxon>
        <taxon>Actinomycetes</taxon>
        <taxon>Micrococcales</taxon>
        <taxon>Micrococcaceae</taxon>
        <taxon>Arthrobacter</taxon>
    </lineage>
</organism>
<dbReference type="GO" id="GO:0008654">
    <property type="term" value="P:phospholipid biosynthetic process"/>
    <property type="evidence" value="ECO:0007669"/>
    <property type="project" value="InterPro"/>
</dbReference>
<dbReference type="InterPro" id="IPR043130">
    <property type="entry name" value="CDP-OH_PTrfase_TM_dom"/>
</dbReference>
<dbReference type="GO" id="GO:0016020">
    <property type="term" value="C:membrane"/>
    <property type="evidence" value="ECO:0007669"/>
    <property type="project" value="InterPro"/>
</dbReference>
<keyword evidence="3" id="KW-0472">Membrane</keyword>
<dbReference type="RefSeq" id="WP_152815837.1">
    <property type="nucleotide sequence ID" value="NZ_VJXX01000003.1"/>
</dbReference>
<keyword evidence="5" id="KW-1185">Reference proteome</keyword>
<proteinExistence type="inferred from homology"/>